<sequence>MIENSMTLVEGPWERVLQWIDERLGELWQLRGPYPGLGAALSAFGVQLGSFLAYELAAQLQGDEDPWSLVDHVFRNPTALPASMQGQVTSVLQAKWKDLHENKPERIELLKLLSRFELTADQAKRWYDPERRADAGIDVTDHEILQNPYLIFERDHMAVDPVSIWTIDRGVLPGASVLRSHPLPALSAMESNADVRRLRAIFVFLLYRAADRGHTLLPRAELIRQFRALNIDPSCDIDGDLLDAIQDQFAPDIHVCELKNGSAAYQLREFNEIGIFIRKTVKQRIKGKRHGLSVDWVQRLNEKLPGPVNDELESKAREEKAASLKELAESRISVLVGPAGTGKTTLLSVLCNEPSIRNDGVLLLAPTGKARVRLQQSTGFHAQTLAQFLRQWGRYDENTGFYYMSDHERYSGAKTVIIDEASMLTENQLAALLDALRGVQRLILVGDPRQLPPIGAGRPFVDIVNWLTPSDIATRQPKVGAGYAELTIRRRYRGETREDLQLAEWFSGRALGPGDDEVFNAALTRDESPHLRFVTWRDEAELHEQLLTVLSEELELSDRLDATGFELRLGGTVFGSYVYFNRGAAKHVEKWQILSPVRGMAHGVRDLNRFIQHTFRRRMIQSAKLPPWQRKIPSPMGAEGIVYGDKVINVLNHSRDRVYPNTSDALKYVANGEIGIVVGQFRNKGMTTAPTKLQVEFASQQGFMYDYTNRDFRDEGNPLLELAYAITVHKAQGSEFGICFLVLPQPCRTVTRELLYTALTRQQQKIVILIQGEPTDILKYSSDYFSDTARRLTNLFERPMPTAIGDVLLEDNLIHKSGKGEPMRSKSEVIIADALASAGIQYHYELPLRGTDGQIRYPDFTIEDDNRGITYYWEHCGMLYNPQYRERWERKLQWYRSQNILPIEEGGGERGTLIVTQDDENGGISSHEIKQLIQDIWG</sequence>
<keyword evidence="2" id="KW-0378">Hydrolase</keyword>
<dbReference type="GO" id="GO:0004386">
    <property type="term" value="F:helicase activity"/>
    <property type="evidence" value="ECO:0007669"/>
    <property type="project" value="UniProtKB-KW"/>
</dbReference>
<name>A0A2K8N2U4_9BACL</name>
<keyword evidence="2" id="KW-0547">Nucleotide-binding</keyword>
<dbReference type="InterPro" id="IPR003593">
    <property type="entry name" value="AAA+_ATPase"/>
</dbReference>
<dbReference type="Pfam" id="PF13538">
    <property type="entry name" value="UvrD_C_2"/>
    <property type="match status" value="1"/>
</dbReference>
<dbReference type="Proteomes" id="UP000231932">
    <property type="component" value="Chromosome"/>
</dbReference>
<organism evidence="2 3">
    <name type="scientific">Kyrpidia spormannii</name>
    <dbReference type="NCBI Taxonomy" id="2055160"/>
    <lineage>
        <taxon>Bacteria</taxon>
        <taxon>Bacillati</taxon>
        <taxon>Bacillota</taxon>
        <taxon>Bacilli</taxon>
        <taxon>Bacillales</taxon>
        <taxon>Alicyclobacillaceae</taxon>
        <taxon>Kyrpidia</taxon>
    </lineage>
</organism>
<feature type="domain" description="AAA+ ATPase" evidence="1">
    <location>
        <begin position="329"/>
        <end position="504"/>
    </location>
</feature>
<dbReference type="InterPro" id="IPR050534">
    <property type="entry name" value="Coronavir_polyprotein_1ab"/>
</dbReference>
<dbReference type="Gene3D" id="3.40.50.300">
    <property type="entry name" value="P-loop containing nucleotide triphosphate hydrolases"/>
    <property type="match status" value="2"/>
</dbReference>
<dbReference type="RefSeq" id="WP_100666671.1">
    <property type="nucleotide sequence ID" value="NZ_CP024955.1"/>
</dbReference>
<proteinExistence type="predicted"/>
<evidence type="ECO:0000313" key="3">
    <source>
        <dbReference type="Proteomes" id="UP000231932"/>
    </source>
</evidence>
<dbReference type="CDD" id="cd17933">
    <property type="entry name" value="DEXSc_RecD-like"/>
    <property type="match status" value="1"/>
</dbReference>
<reference evidence="3" key="1">
    <citation type="submission" date="2017-11" db="EMBL/GenBank/DDBJ databases">
        <title>Complete Genome Sequence of Kyrpidia sp. Strain EA-1, a thermophilic, hydrogen-oxidizing Bacterium, isolated from the Azores.</title>
        <authorList>
            <person name="Reiner J.E."/>
            <person name="Lapp C.J."/>
            <person name="Bunk B."/>
            <person name="Gescher J."/>
        </authorList>
    </citation>
    <scope>NUCLEOTIDE SEQUENCE [LARGE SCALE GENOMIC DNA]</scope>
    <source>
        <strain evidence="3">EA-1</strain>
    </source>
</reference>
<keyword evidence="3" id="KW-1185">Reference proteome</keyword>
<dbReference type="AlphaFoldDB" id="A0A2K8N2U4"/>
<dbReference type="KEGG" id="kyr:CVV65_01650"/>
<keyword evidence="2" id="KW-0067">ATP-binding</keyword>
<dbReference type="InterPro" id="IPR027785">
    <property type="entry name" value="UvrD-like_helicase_C"/>
</dbReference>
<dbReference type="SMART" id="SM00382">
    <property type="entry name" value="AAA"/>
    <property type="match status" value="1"/>
</dbReference>
<keyword evidence="2" id="KW-0347">Helicase</keyword>
<evidence type="ECO:0000313" key="2">
    <source>
        <dbReference type="EMBL" id="ATY83834.1"/>
    </source>
</evidence>
<dbReference type="EMBL" id="CP024955">
    <property type="protein sequence ID" value="ATY83834.1"/>
    <property type="molecule type" value="Genomic_DNA"/>
</dbReference>
<gene>
    <name evidence="2" type="ORF">CVV65_01650</name>
</gene>
<dbReference type="CDD" id="cd18809">
    <property type="entry name" value="SF1_C_RecD"/>
    <property type="match status" value="1"/>
</dbReference>
<protein>
    <submittedName>
        <fullName evidence="2">RNA helicase</fullName>
    </submittedName>
</protein>
<dbReference type="OrthoDB" id="9803432at2"/>
<dbReference type="PANTHER" id="PTHR43788">
    <property type="entry name" value="DNA2/NAM7 HELICASE FAMILY MEMBER"/>
    <property type="match status" value="1"/>
</dbReference>
<evidence type="ECO:0000259" key="1">
    <source>
        <dbReference type="SMART" id="SM00382"/>
    </source>
</evidence>
<dbReference type="InterPro" id="IPR027417">
    <property type="entry name" value="P-loop_NTPase"/>
</dbReference>
<dbReference type="SUPFAM" id="SSF52540">
    <property type="entry name" value="P-loop containing nucleoside triphosphate hydrolases"/>
    <property type="match status" value="1"/>
</dbReference>
<accession>A0A2K8N2U4</accession>
<dbReference type="Pfam" id="PF13604">
    <property type="entry name" value="AAA_30"/>
    <property type="match status" value="1"/>
</dbReference>